<organism evidence="1 2">
    <name type="scientific">Glossina austeni</name>
    <name type="common">Savannah tsetse fly</name>
    <dbReference type="NCBI Taxonomy" id="7395"/>
    <lineage>
        <taxon>Eukaryota</taxon>
        <taxon>Metazoa</taxon>
        <taxon>Ecdysozoa</taxon>
        <taxon>Arthropoda</taxon>
        <taxon>Hexapoda</taxon>
        <taxon>Insecta</taxon>
        <taxon>Pterygota</taxon>
        <taxon>Neoptera</taxon>
        <taxon>Endopterygota</taxon>
        <taxon>Diptera</taxon>
        <taxon>Brachycera</taxon>
        <taxon>Muscomorpha</taxon>
        <taxon>Hippoboscoidea</taxon>
        <taxon>Glossinidae</taxon>
        <taxon>Glossina</taxon>
    </lineage>
</organism>
<sequence length="141" mass="16898">MLLSALISLRMFTKLRKYVDTHLYFMLSAWIYLHELLLTFNSFYTLTLTRTDVESKRDLQMTACMNNMKSYTRETKRIFMELWTIVERENVSSYSAIVEPRKSHDRLTLQITEENQTLYLNWYQIAKSSYYANTAYGLENL</sequence>
<proteinExistence type="predicted"/>
<dbReference type="VEuPathDB" id="VectorBase:GAUT046611"/>
<dbReference type="Proteomes" id="UP000078200">
    <property type="component" value="Unassembled WGS sequence"/>
</dbReference>
<protein>
    <submittedName>
        <fullName evidence="1">Uncharacterized protein</fullName>
    </submittedName>
</protein>
<evidence type="ECO:0000313" key="1">
    <source>
        <dbReference type="EnsemblMetazoa" id="GAUT046611-PA"/>
    </source>
</evidence>
<evidence type="ECO:0000313" key="2">
    <source>
        <dbReference type="Proteomes" id="UP000078200"/>
    </source>
</evidence>
<keyword evidence="2" id="KW-1185">Reference proteome</keyword>
<dbReference type="AlphaFoldDB" id="A0A1A9VT32"/>
<name>A0A1A9VT32_GLOAU</name>
<accession>A0A1A9VT32</accession>
<dbReference type="EnsemblMetazoa" id="GAUT046611-RA">
    <property type="protein sequence ID" value="GAUT046611-PA"/>
    <property type="gene ID" value="GAUT046611"/>
</dbReference>
<reference evidence="1" key="1">
    <citation type="submission" date="2020-05" db="UniProtKB">
        <authorList>
            <consortium name="EnsemblMetazoa"/>
        </authorList>
    </citation>
    <scope>IDENTIFICATION</scope>
    <source>
        <strain evidence="1">TTRI</strain>
    </source>
</reference>